<feature type="domain" description="HTH lysR-type" evidence="5">
    <location>
        <begin position="1"/>
        <end position="58"/>
    </location>
</feature>
<dbReference type="SUPFAM" id="SSF53850">
    <property type="entry name" value="Periplasmic binding protein-like II"/>
    <property type="match status" value="1"/>
</dbReference>
<evidence type="ECO:0000256" key="3">
    <source>
        <dbReference type="ARBA" id="ARBA00023125"/>
    </source>
</evidence>
<keyword evidence="3" id="KW-0238">DNA-binding</keyword>
<dbReference type="Gene3D" id="1.10.10.10">
    <property type="entry name" value="Winged helix-like DNA-binding domain superfamily/Winged helix DNA-binding domain"/>
    <property type="match status" value="1"/>
</dbReference>
<proteinExistence type="inferred from homology"/>
<accession>A0A3E0TXW6</accession>
<dbReference type="PANTHER" id="PTHR30537">
    <property type="entry name" value="HTH-TYPE TRANSCRIPTIONAL REGULATOR"/>
    <property type="match status" value="1"/>
</dbReference>
<evidence type="ECO:0000313" key="6">
    <source>
        <dbReference type="EMBL" id="REL29304.1"/>
    </source>
</evidence>
<dbReference type="RefSeq" id="WP_116013131.1">
    <property type="nucleotide sequence ID" value="NZ_QUOT01000001.1"/>
</dbReference>
<evidence type="ECO:0000259" key="5">
    <source>
        <dbReference type="PROSITE" id="PS50931"/>
    </source>
</evidence>
<gene>
    <name evidence="6" type="ORF">DXX94_00350</name>
</gene>
<name>A0A3E0TXW6_9GAMM</name>
<dbReference type="InterPro" id="IPR036390">
    <property type="entry name" value="WH_DNA-bd_sf"/>
</dbReference>
<dbReference type="SUPFAM" id="SSF46785">
    <property type="entry name" value="Winged helix' DNA-binding domain"/>
    <property type="match status" value="1"/>
</dbReference>
<evidence type="ECO:0000256" key="2">
    <source>
        <dbReference type="ARBA" id="ARBA00023015"/>
    </source>
</evidence>
<protein>
    <submittedName>
        <fullName evidence="6">LysR family transcriptional regulator</fullName>
    </submittedName>
</protein>
<dbReference type="PROSITE" id="PS50931">
    <property type="entry name" value="HTH_LYSR"/>
    <property type="match status" value="1"/>
</dbReference>
<keyword evidence="2" id="KW-0805">Transcription regulation</keyword>
<dbReference type="InterPro" id="IPR036388">
    <property type="entry name" value="WH-like_DNA-bd_sf"/>
</dbReference>
<dbReference type="GO" id="GO:0003700">
    <property type="term" value="F:DNA-binding transcription factor activity"/>
    <property type="evidence" value="ECO:0007669"/>
    <property type="project" value="InterPro"/>
</dbReference>
<dbReference type="CDD" id="cd08422">
    <property type="entry name" value="PBP2_CrgA_like"/>
    <property type="match status" value="1"/>
</dbReference>
<keyword evidence="4" id="KW-0804">Transcription</keyword>
<evidence type="ECO:0000256" key="1">
    <source>
        <dbReference type="ARBA" id="ARBA00009437"/>
    </source>
</evidence>
<dbReference type="PANTHER" id="PTHR30537:SF21">
    <property type="entry name" value="HTH-TYPE TRANSCRIPTIONAL REGULATOR SINR-RELATED"/>
    <property type="match status" value="1"/>
</dbReference>
<comment type="similarity">
    <text evidence="1">Belongs to the LysR transcriptional regulatory family.</text>
</comment>
<dbReference type="Proteomes" id="UP000256899">
    <property type="component" value="Unassembled WGS sequence"/>
</dbReference>
<dbReference type="AlphaFoldDB" id="A0A3E0TXW6"/>
<dbReference type="InterPro" id="IPR005119">
    <property type="entry name" value="LysR_subst-bd"/>
</dbReference>
<organism evidence="6 7">
    <name type="scientific">Thalassotalea euphylliae</name>
    <dbReference type="NCBI Taxonomy" id="1655234"/>
    <lineage>
        <taxon>Bacteria</taxon>
        <taxon>Pseudomonadati</taxon>
        <taxon>Pseudomonadota</taxon>
        <taxon>Gammaproteobacteria</taxon>
        <taxon>Alteromonadales</taxon>
        <taxon>Colwelliaceae</taxon>
        <taxon>Thalassotalea</taxon>
    </lineage>
</organism>
<dbReference type="GO" id="GO:0006351">
    <property type="term" value="P:DNA-templated transcription"/>
    <property type="evidence" value="ECO:0007669"/>
    <property type="project" value="TreeGrafter"/>
</dbReference>
<sequence length="306" mass="34594">MLVDDLQVVLKVAEFQSIKQAADSLDIRVATASTAVKRVEKHYGIELFVRSTRQLRLSSAGEKYIPRIEQAVITLNQIGQSAQDELNLVDGELRLAVPSDLGRNILLPWLDEFIEEHLKLSIKLNIGDRNTDFYRDPVDVALRYGVPKDSNMFGFKICDVPRILCAAPSYLNKVTPPKHPNDLTKLNGLCYQIRDLVNNTWEFSKGDETFKVKVPSNRVVNDAEIVRRWCVAGYGVATKSVLDMSTDLLTGRVVNLMPEYSPSPKELWLICPSRQLITPAVRLLRDHITQRCQQLLDELRSSGHLV</sequence>
<dbReference type="InterPro" id="IPR058163">
    <property type="entry name" value="LysR-type_TF_proteobact-type"/>
</dbReference>
<evidence type="ECO:0000256" key="4">
    <source>
        <dbReference type="ARBA" id="ARBA00023163"/>
    </source>
</evidence>
<evidence type="ECO:0000313" key="7">
    <source>
        <dbReference type="Proteomes" id="UP000256899"/>
    </source>
</evidence>
<dbReference type="GO" id="GO:0043565">
    <property type="term" value="F:sequence-specific DNA binding"/>
    <property type="evidence" value="ECO:0007669"/>
    <property type="project" value="TreeGrafter"/>
</dbReference>
<dbReference type="EMBL" id="QUOT01000001">
    <property type="protein sequence ID" value="REL29304.1"/>
    <property type="molecule type" value="Genomic_DNA"/>
</dbReference>
<dbReference type="Pfam" id="PF03466">
    <property type="entry name" value="LysR_substrate"/>
    <property type="match status" value="1"/>
</dbReference>
<dbReference type="InterPro" id="IPR000847">
    <property type="entry name" value="LysR_HTH_N"/>
</dbReference>
<dbReference type="Gene3D" id="3.40.190.290">
    <property type="match status" value="1"/>
</dbReference>
<dbReference type="Pfam" id="PF00126">
    <property type="entry name" value="HTH_1"/>
    <property type="match status" value="1"/>
</dbReference>
<comment type="caution">
    <text evidence="6">The sequence shown here is derived from an EMBL/GenBank/DDBJ whole genome shotgun (WGS) entry which is preliminary data.</text>
</comment>
<reference evidence="7" key="1">
    <citation type="submission" date="2018-08" db="EMBL/GenBank/DDBJ databases">
        <title>Thalassotalea euphylliae genome.</title>
        <authorList>
            <person name="Summers S."/>
            <person name="Rice S.A."/>
            <person name="Freckelton M.L."/>
            <person name="Nedved B.T."/>
            <person name="Hadfield M.G."/>
        </authorList>
    </citation>
    <scope>NUCLEOTIDE SEQUENCE [LARGE SCALE GENOMIC DNA]</scope>
    <source>
        <strain evidence="7">H3</strain>
    </source>
</reference>
<keyword evidence="7" id="KW-1185">Reference proteome</keyword>